<keyword evidence="4" id="KW-1185">Reference proteome</keyword>
<feature type="compositionally biased region" description="Basic and acidic residues" evidence="1">
    <location>
        <begin position="19"/>
        <end position="28"/>
    </location>
</feature>
<dbReference type="SUPFAM" id="SSF56112">
    <property type="entry name" value="Protein kinase-like (PK-like)"/>
    <property type="match status" value="1"/>
</dbReference>
<accession>A0ABP7V6K8</accession>
<organism evidence="3 4">
    <name type="scientific">Actinomadura miaoliensis</name>
    <dbReference type="NCBI Taxonomy" id="430685"/>
    <lineage>
        <taxon>Bacteria</taxon>
        <taxon>Bacillati</taxon>
        <taxon>Actinomycetota</taxon>
        <taxon>Actinomycetes</taxon>
        <taxon>Streptosporangiales</taxon>
        <taxon>Thermomonosporaceae</taxon>
        <taxon>Actinomadura</taxon>
    </lineage>
</organism>
<feature type="region of interest" description="Disordered" evidence="1">
    <location>
        <begin position="1"/>
        <end position="28"/>
    </location>
</feature>
<proteinExistence type="predicted"/>
<dbReference type="InterPro" id="IPR002575">
    <property type="entry name" value="Aminoglycoside_PTrfase"/>
</dbReference>
<evidence type="ECO:0000313" key="4">
    <source>
        <dbReference type="Proteomes" id="UP001500683"/>
    </source>
</evidence>
<reference evidence="4" key="1">
    <citation type="journal article" date="2019" name="Int. J. Syst. Evol. Microbiol.">
        <title>The Global Catalogue of Microorganisms (GCM) 10K type strain sequencing project: providing services to taxonomists for standard genome sequencing and annotation.</title>
        <authorList>
            <consortium name="The Broad Institute Genomics Platform"/>
            <consortium name="The Broad Institute Genome Sequencing Center for Infectious Disease"/>
            <person name="Wu L."/>
            <person name="Ma J."/>
        </authorList>
    </citation>
    <scope>NUCLEOTIDE SEQUENCE [LARGE SCALE GENOMIC DNA]</scope>
    <source>
        <strain evidence="4">JCM 16702</strain>
    </source>
</reference>
<sequence length="278" mass="30208">MTSAQASSAQASSGPRRRSWAELPRETREAVEAHVGPVTEVERIEIGERSDIASVLEAPGGRIFAKGVPADDRQAPWLDNEARINPYVAGLAPRLLCRVLAGGWLVLGFEHVAGRHADYSPGSADLVKLAAALTALEDLPCPDVVSRRIEGRWPELADRPHAVTGDALVHADLNPGNVLVTEDRAYLLDWAGACRGAAWTEPAMLVPRLIAHGHSPGDAEAWAAQFGSWRHVTAQALGTLAAAESDRWDRVAAQWPYPRIVRTAAAARTWRDWRLARR</sequence>
<evidence type="ECO:0000259" key="2">
    <source>
        <dbReference type="Pfam" id="PF01636"/>
    </source>
</evidence>
<dbReference type="RefSeq" id="WP_344941852.1">
    <property type="nucleotide sequence ID" value="NZ_BAAAZG010000002.1"/>
</dbReference>
<dbReference type="Pfam" id="PF01636">
    <property type="entry name" value="APH"/>
    <property type="match status" value="1"/>
</dbReference>
<comment type="caution">
    <text evidence="3">The sequence shown here is derived from an EMBL/GenBank/DDBJ whole genome shotgun (WGS) entry which is preliminary data.</text>
</comment>
<feature type="compositionally biased region" description="Low complexity" evidence="1">
    <location>
        <begin position="1"/>
        <end position="13"/>
    </location>
</feature>
<evidence type="ECO:0000256" key="1">
    <source>
        <dbReference type="SAM" id="MobiDB-lite"/>
    </source>
</evidence>
<dbReference type="InterPro" id="IPR011009">
    <property type="entry name" value="Kinase-like_dom_sf"/>
</dbReference>
<evidence type="ECO:0000313" key="3">
    <source>
        <dbReference type="EMBL" id="GAA4060704.1"/>
    </source>
</evidence>
<feature type="domain" description="Aminoglycoside phosphotransferase" evidence="2">
    <location>
        <begin position="166"/>
        <end position="227"/>
    </location>
</feature>
<dbReference type="Gene3D" id="3.90.1200.10">
    <property type="match status" value="1"/>
</dbReference>
<gene>
    <name evidence="3" type="ORF">GCM10022214_11880</name>
</gene>
<name>A0ABP7V6K8_9ACTN</name>
<dbReference type="Proteomes" id="UP001500683">
    <property type="component" value="Unassembled WGS sequence"/>
</dbReference>
<dbReference type="EMBL" id="BAAAZG010000002">
    <property type="protein sequence ID" value="GAA4060704.1"/>
    <property type="molecule type" value="Genomic_DNA"/>
</dbReference>
<protein>
    <recommendedName>
        <fullName evidence="2">Aminoglycoside phosphotransferase domain-containing protein</fullName>
    </recommendedName>
</protein>